<protein>
    <submittedName>
        <fullName evidence="4">Peptidase S16 lon domain protein</fullName>
    </submittedName>
</protein>
<dbReference type="PRINTS" id="PR00830">
    <property type="entry name" value="ENDOLAPTASE"/>
</dbReference>
<dbReference type="EMBL" id="GG697241">
    <property type="protein sequence ID" value="EET89551.1"/>
    <property type="molecule type" value="Genomic_DNA"/>
</dbReference>
<evidence type="ECO:0000256" key="1">
    <source>
        <dbReference type="ARBA" id="ARBA00004141"/>
    </source>
</evidence>
<evidence type="ECO:0000256" key="2">
    <source>
        <dbReference type="SAM" id="Phobius"/>
    </source>
</evidence>
<dbReference type="GO" id="GO:0004176">
    <property type="term" value="F:ATP-dependent peptidase activity"/>
    <property type="evidence" value="ECO:0007669"/>
    <property type="project" value="InterPro"/>
</dbReference>
<proteinExistence type="predicted"/>
<name>C7DHX7_MICA2</name>
<dbReference type="AlphaFoldDB" id="C7DHX7"/>
<dbReference type="InterPro" id="IPR027065">
    <property type="entry name" value="Lon_Prtase"/>
</dbReference>
<reference evidence="4 5" key="2">
    <citation type="journal article" date="2010" name="Proc. Natl. Acad. Sci. U.S.A.">
        <title>Enigmatic, ultrasmall, uncultivated Archaea.</title>
        <authorList>
            <person name="Baker B.J."/>
            <person name="Comolli L.R."/>
            <person name="Dick G.J."/>
            <person name="Hauser L.J."/>
            <person name="Hyatt D."/>
            <person name="Dill B.D."/>
            <person name="Land M.L."/>
            <person name="Verberkmoes N.C."/>
            <person name="Hettich R.L."/>
            <person name="Banfield J.F."/>
        </authorList>
    </citation>
    <scope>NUCLEOTIDE SEQUENCE [LARGE SCALE GENOMIC DNA]</scope>
    <source>
        <strain evidence="4">ARMAN-2</strain>
    </source>
</reference>
<keyword evidence="2" id="KW-0812">Transmembrane</keyword>
<organism evidence="4 5">
    <name type="scientific">Candidatus Micrarchaeum acidiphilum ARMAN-2</name>
    <dbReference type="NCBI Taxonomy" id="425595"/>
    <lineage>
        <taxon>Archaea</taxon>
        <taxon>Candidatus Micrarchaeota</taxon>
        <taxon>Candidatus Micrarchaeia</taxon>
        <taxon>Candidatus Micrarchaeales</taxon>
        <taxon>Candidatus Micrarchaeaceae</taxon>
        <taxon>Candidatus Micrarchaeum</taxon>
    </lineage>
</organism>
<dbReference type="GO" id="GO:0030163">
    <property type="term" value="P:protein catabolic process"/>
    <property type="evidence" value="ECO:0007669"/>
    <property type="project" value="InterPro"/>
</dbReference>
<gene>
    <name evidence="4" type="ORF">UNLARM2_0671</name>
</gene>
<keyword evidence="2" id="KW-1133">Transmembrane helix</keyword>
<evidence type="ECO:0000313" key="5">
    <source>
        <dbReference type="Proteomes" id="UP000332487"/>
    </source>
</evidence>
<keyword evidence="2" id="KW-0472">Membrane</keyword>
<keyword evidence="5" id="KW-1185">Reference proteome</keyword>
<dbReference type="InterPro" id="IPR014721">
    <property type="entry name" value="Ribsml_uS5_D2-typ_fold_subgr"/>
</dbReference>
<dbReference type="InterPro" id="IPR008269">
    <property type="entry name" value="Lon_proteolytic"/>
</dbReference>
<dbReference type="InterPro" id="IPR020568">
    <property type="entry name" value="Ribosomal_Su5_D2-typ_SF"/>
</dbReference>
<dbReference type="GO" id="GO:0005524">
    <property type="term" value="F:ATP binding"/>
    <property type="evidence" value="ECO:0007669"/>
    <property type="project" value="InterPro"/>
</dbReference>
<dbReference type="Proteomes" id="UP000332487">
    <property type="component" value="Unassembled WGS sequence"/>
</dbReference>
<feature type="transmembrane region" description="Helical" evidence="2">
    <location>
        <begin position="569"/>
        <end position="591"/>
    </location>
</feature>
<feature type="domain" description="Lon proteolytic" evidence="3">
    <location>
        <begin position="46"/>
        <end position="179"/>
    </location>
</feature>
<evidence type="ECO:0000313" key="4">
    <source>
        <dbReference type="EMBL" id="EET89551.1"/>
    </source>
</evidence>
<sequence>MLRKQLLVSILATAALGIAILQLSGAALVGTAQIHAPAVILSNNTGVLTIIKLTVSTGDGKVSVVGPYKVGSSTIKSAETAAAYGAGYLGLDYRNYNFTYDIVDPNANVSGPSAGTAMTLLAVSALSGTRLLGNFTVTGTISSNGTIGAIGGVYDKVAAAKAAGMKFAIVPEVPADSTENMLYLLVQDNFDIPLIQAANFSQAYAYASGLKKISRADLTSFDFYTDYNVSRISNATLECTGPDSCNQTAFKDLYGFTYAMTKGAISNLSANRRFTNVSAQLMRVLNQSDRIYSNGYIYTGADMAFLDYLDAFFFINHNASKGSGLNEINSINNYCNALVPPNMTYDNYEYVLGGELRQAWGEYTANATLEAYNTTAVDTDGVLESLYVAGEANAWCSAANFMYGMSGKIGGNATVYPDSALAEVARQRLARASGYYGIYLATANQAYSNGNYPLAILDSDYAYALDGGISPNASLNSSAIEGQIYAITKNATFGVWAQQFSDEARFYAEEAAMSQNATLSKNYAETGFTTAVLASMLSNDTRVIFNNLTTTKVITTTAAQKQAITGISIVYILIVVFILLAIILTALFLLLNSHIGDSSTVIKR</sequence>
<dbReference type="Pfam" id="PF05362">
    <property type="entry name" value="Lon_C"/>
    <property type="match status" value="1"/>
</dbReference>
<dbReference type="GO" id="GO:0004252">
    <property type="term" value="F:serine-type endopeptidase activity"/>
    <property type="evidence" value="ECO:0007669"/>
    <property type="project" value="InterPro"/>
</dbReference>
<dbReference type="SUPFAM" id="SSF54211">
    <property type="entry name" value="Ribosomal protein S5 domain 2-like"/>
    <property type="match status" value="1"/>
</dbReference>
<dbReference type="Gene3D" id="3.30.230.10">
    <property type="match status" value="1"/>
</dbReference>
<dbReference type="GO" id="GO:0016020">
    <property type="term" value="C:membrane"/>
    <property type="evidence" value="ECO:0007669"/>
    <property type="project" value="UniProtKB-SubCell"/>
</dbReference>
<comment type="subcellular location">
    <subcellularLocation>
        <location evidence="1">Membrane</location>
        <topology evidence="1">Multi-pass membrane protein</topology>
    </subcellularLocation>
</comment>
<evidence type="ECO:0000259" key="3">
    <source>
        <dbReference type="Pfam" id="PF05362"/>
    </source>
</evidence>
<reference evidence="4 5" key="1">
    <citation type="journal article" date="2009" name="Genome Biol.">
        <title>Community-wide analysis of microbial genome sequence signatures.</title>
        <authorList>
            <person name="Dick G.J."/>
            <person name="Andersson A.F."/>
            <person name="Baker B.J."/>
            <person name="Simmons S.L."/>
            <person name="Thomas B.C."/>
            <person name="Yelton A.P."/>
            <person name="Banfield J.F."/>
        </authorList>
    </citation>
    <scope>NUCLEOTIDE SEQUENCE [LARGE SCALE GENOMIC DNA]</scope>
    <source>
        <strain evidence="4">ARMAN-2</strain>
    </source>
</reference>
<accession>C7DHX7</accession>
<dbReference type="GO" id="GO:0006508">
    <property type="term" value="P:proteolysis"/>
    <property type="evidence" value="ECO:0007669"/>
    <property type="project" value="InterPro"/>
</dbReference>
<dbReference type="PANTHER" id="PTHR10046">
    <property type="entry name" value="ATP DEPENDENT LON PROTEASE FAMILY MEMBER"/>
    <property type="match status" value="1"/>
</dbReference>